<gene>
    <name evidence="1" type="ORF">DCF25_21815</name>
</gene>
<organism evidence="1 2">
    <name type="scientific">Leptolyngbya foveolarum</name>
    <dbReference type="NCBI Taxonomy" id="47253"/>
    <lineage>
        <taxon>Bacteria</taxon>
        <taxon>Bacillati</taxon>
        <taxon>Cyanobacteriota</taxon>
        <taxon>Cyanophyceae</taxon>
        <taxon>Leptolyngbyales</taxon>
        <taxon>Leptolyngbyaceae</taxon>
        <taxon>Leptolyngbya group</taxon>
        <taxon>Leptolyngbya</taxon>
    </lineage>
</organism>
<comment type="caution">
    <text evidence="1">The sequence shown here is derived from an EMBL/GenBank/DDBJ whole genome shotgun (WGS) entry which is preliminary data.</text>
</comment>
<dbReference type="InterPro" id="IPR029060">
    <property type="entry name" value="PIN-like_dom_sf"/>
</dbReference>
<dbReference type="SUPFAM" id="SSF88723">
    <property type="entry name" value="PIN domain-like"/>
    <property type="match status" value="1"/>
</dbReference>
<evidence type="ECO:0000313" key="2">
    <source>
        <dbReference type="Proteomes" id="UP000249354"/>
    </source>
</evidence>
<evidence type="ECO:0008006" key="3">
    <source>
        <dbReference type="Google" id="ProtNLM"/>
    </source>
</evidence>
<reference evidence="2" key="1">
    <citation type="submission" date="2018-04" db="EMBL/GenBank/DDBJ databases">
        <authorList>
            <person name="Cornet L."/>
        </authorList>
    </citation>
    <scope>NUCLEOTIDE SEQUENCE [LARGE SCALE GENOMIC DNA]</scope>
</reference>
<sequence length="148" mass="16662">MPNRIFLDTNVYIVGAANTESIEWQILTWLGFDGSQPAEAEVIVSAELIEQILRVAKRLKTKDWAGSIVSRMWQNLNLRYVLVDDQEYSQLAALGWLPREDIGIYLAAKQGSADCLISSNHGLIRAVVTETKEFVCLTPQNFAEQYLS</sequence>
<dbReference type="Proteomes" id="UP000249354">
    <property type="component" value="Unassembled WGS sequence"/>
</dbReference>
<accession>A0A2W4TQQ4</accession>
<proteinExistence type="predicted"/>
<dbReference type="AlphaFoldDB" id="A0A2W4TQQ4"/>
<protein>
    <recommendedName>
        <fullName evidence="3">PIN domain-containing protein</fullName>
    </recommendedName>
</protein>
<name>A0A2W4TQQ4_9CYAN</name>
<reference evidence="1 2" key="2">
    <citation type="submission" date="2018-06" db="EMBL/GenBank/DDBJ databases">
        <title>Metagenomic assembly of (sub)arctic Cyanobacteria and their associated microbiome from non-axenic cultures.</title>
        <authorList>
            <person name="Baurain D."/>
        </authorList>
    </citation>
    <scope>NUCLEOTIDE SEQUENCE [LARGE SCALE GENOMIC DNA]</scope>
    <source>
        <strain evidence="1">ULC129bin1</strain>
    </source>
</reference>
<evidence type="ECO:0000313" key="1">
    <source>
        <dbReference type="EMBL" id="PZO09337.1"/>
    </source>
</evidence>
<dbReference type="EMBL" id="QBMC01000259">
    <property type="protein sequence ID" value="PZO09337.1"/>
    <property type="molecule type" value="Genomic_DNA"/>
</dbReference>